<evidence type="ECO:0000256" key="1">
    <source>
        <dbReference type="ARBA" id="ARBA00022729"/>
    </source>
</evidence>
<accession>A0ABV9T7V2</accession>
<dbReference type="SUPFAM" id="SSF51445">
    <property type="entry name" value="(Trans)glycosidases"/>
    <property type="match status" value="1"/>
</dbReference>
<dbReference type="EMBL" id="JBHSJJ010000019">
    <property type="protein sequence ID" value="MFC4874536.1"/>
    <property type="molecule type" value="Genomic_DNA"/>
</dbReference>
<dbReference type="Pfam" id="PF02638">
    <property type="entry name" value="GHL10"/>
    <property type="match status" value="1"/>
</dbReference>
<dbReference type="Proteomes" id="UP001595818">
    <property type="component" value="Unassembled WGS sequence"/>
</dbReference>
<comment type="caution">
    <text evidence="3">The sequence shown here is derived from an EMBL/GenBank/DDBJ whole genome shotgun (WGS) entry which is preliminary data.</text>
</comment>
<feature type="domain" description="Glycosyl hydrolase-like 10" evidence="2">
    <location>
        <begin position="28"/>
        <end position="310"/>
    </location>
</feature>
<sequence length="366" mass="42684">MKKLFWMIPLFFWMALVLNSRQTIAKPPIRGVWLTHLTGDVLASRENIREAVSLCQASGINTVFVGVWNNGYTLYPSDVTLQYFGETIDPRYRGRDPLHELVEEASAAGIAVHAWFEYGFAASHQQEDGGKIIRKFPHWAAKDIEGNLLTKDNFQWLNIFHPEVQAFLLQLILEVVDKYDIAGIQGDDRLSSLPSTGGYDDYTVHLYKREHKGKIPPGDHLEEGWTQWRAEKLHAFLRTLFHKIKSKDKNMLVSMSPHVFPRSKGEYLRDWPTWVEKGWVDYIIPQIYQDQGKDYETVFLENLDRVSAKDRRKFLPGVWIKTDDYLIPDALLEENVRFHRECDIEGEVFFVYEGLLLKQAFFKDYH</sequence>
<evidence type="ECO:0000259" key="2">
    <source>
        <dbReference type="Pfam" id="PF02638"/>
    </source>
</evidence>
<name>A0ABV9T7V2_9BACT</name>
<dbReference type="Gene3D" id="3.20.20.80">
    <property type="entry name" value="Glycosidases"/>
    <property type="match status" value="1"/>
</dbReference>
<evidence type="ECO:0000313" key="3">
    <source>
        <dbReference type="EMBL" id="MFC4874536.1"/>
    </source>
</evidence>
<organism evidence="3 4">
    <name type="scientific">Negadavirga shengliensis</name>
    <dbReference type="NCBI Taxonomy" id="1389218"/>
    <lineage>
        <taxon>Bacteria</taxon>
        <taxon>Pseudomonadati</taxon>
        <taxon>Bacteroidota</taxon>
        <taxon>Cytophagia</taxon>
        <taxon>Cytophagales</taxon>
        <taxon>Cyclobacteriaceae</taxon>
        <taxon>Negadavirga</taxon>
    </lineage>
</organism>
<keyword evidence="1" id="KW-0732">Signal</keyword>
<evidence type="ECO:0000313" key="4">
    <source>
        <dbReference type="Proteomes" id="UP001595818"/>
    </source>
</evidence>
<reference evidence="4" key="1">
    <citation type="journal article" date="2019" name="Int. J. Syst. Evol. Microbiol.">
        <title>The Global Catalogue of Microorganisms (GCM) 10K type strain sequencing project: providing services to taxonomists for standard genome sequencing and annotation.</title>
        <authorList>
            <consortium name="The Broad Institute Genomics Platform"/>
            <consortium name="The Broad Institute Genome Sequencing Center for Infectious Disease"/>
            <person name="Wu L."/>
            <person name="Ma J."/>
        </authorList>
    </citation>
    <scope>NUCLEOTIDE SEQUENCE [LARGE SCALE GENOMIC DNA]</scope>
    <source>
        <strain evidence="4">CGMCC 4.7466</strain>
    </source>
</reference>
<dbReference type="PANTHER" id="PTHR43405">
    <property type="entry name" value="GLYCOSYL HYDROLASE DIGH"/>
    <property type="match status" value="1"/>
</dbReference>
<dbReference type="RefSeq" id="WP_377068479.1">
    <property type="nucleotide sequence ID" value="NZ_JBHSJJ010000019.1"/>
</dbReference>
<keyword evidence="4" id="KW-1185">Reference proteome</keyword>
<dbReference type="PANTHER" id="PTHR43405:SF1">
    <property type="entry name" value="GLYCOSYL HYDROLASE DIGH"/>
    <property type="match status" value="1"/>
</dbReference>
<proteinExistence type="predicted"/>
<gene>
    <name evidence="3" type="ORF">ACFPFU_22725</name>
</gene>
<dbReference type="InterPro" id="IPR017853">
    <property type="entry name" value="GH"/>
</dbReference>
<dbReference type="GO" id="GO:0016787">
    <property type="term" value="F:hydrolase activity"/>
    <property type="evidence" value="ECO:0007669"/>
    <property type="project" value="UniProtKB-KW"/>
</dbReference>
<dbReference type="InterPro" id="IPR003790">
    <property type="entry name" value="GHL10"/>
</dbReference>
<keyword evidence="3" id="KW-0378">Hydrolase</keyword>
<dbReference type="InterPro" id="IPR052177">
    <property type="entry name" value="Divisome_Glycosyl_Hydrolase"/>
</dbReference>
<protein>
    <submittedName>
        <fullName evidence="3">Glycoside hydrolase family 10 protein</fullName>
    </submittedName>
</protein>